<proteinExistence type="predicted"/>
<keyword evidence="1" id="KW-0472">Membrane</keyword>
<keyword evidence="3" id="KW-1185">Reference proteome</keyword>
<accession>A0A7W1T608</accession>
<dbReference type="AlphaFoldDB" id="A0A7W1T608"/>
<reference evidence="2 3" key="1">
    <citation type="submission" date="2020-05" db="EMBL/GenBank/DDBJ databases">
        <authorList>
            <person name="Carlin C.R."/>
        </authorList>
    </citation>
    <scope>NUCLEOTIDE SEQUENCE [LARGE SCALE GENOMIC DNA]</scope>
    <source>
        <strain evidence="2 3">FSL W9-0585</strain>
    </source>
</reference>
<sequence>MNTLDEQHKYSQQATKALLVVFFSTSAIIILSLLALIILKTWWPLLIIVATVVGWYLFNMTRKTVPLFDLTDQKDIVVLNKDWVAFKKSHRNQVVANGKKTDVK</sequence>
<dbReference type="EMBL" id="JABJVM010000005">
    <property type="protein sequence ID" value="MBA3926135.1"/>
    <property type="molecule type" value="Genomic_DNA"/>
</dbReference>
<feature type="transmembrane region" description="Helical" evidence="1">
    <location>
        <begin position="17"/>
        <end position="36"/>
    </location>
</feature>
<keyword evidence="1" id="KW-0812">Transmembrane</keyword>
<evidence type="ECO:0000313" key="3">
    <source>
        <dbReference type="Proteomes" id="UP000548787"/>
    </source>
</evidence>
<name>A0A7W1T608_9LIST</name>
<keyword evidence="1" id="KW-1133">Transmembrane helix</keyword>
<dbReference type="RefSeq" id="WP_181676330.1">
    <property type="nucleotide sequence ID" value="NZ_JABJVM010000005.1"/>
</dbReference>
<evidence type="ECO:0000256" key="1">
    <source>
        <dbReference type="SAM" id="Phobius"/>
    </source>
</evidence>
<organism evidence="2 3">
    <name type="scientific">Listeria rustica</name>
    <dbReference type="NCBI Taxonomy" id="2713503"/>
    <lineage>
        <taxon>Bacteria</taxon>
        <taxon>Bacillati</taxon>
        <taxon>Bacillota</taxon>
        <taxon>Bacilli</taxon>
        <taxon>Bacillales</taxon>
        <taxon>Listeriaceae</taxon>
        <taxon>Listeria</taxon>
    </lineage>
</organism>
<gene>
    <name evidence="2" type="ORF">HPK16_07250</name>
</gene>
<evidence type="ECO:0000313" key="2">
    <source>
        <dbReference type="EMBL" id="MBA3926135.1"/>
    </source>
</evidence>
<dbReference type="Proteomes" id="UP000548787">
    <property type="component" value="Unassembled WGS sequence"/>
</dbReference>
<comment type="caution">
    <text evidence="2">The sequence shown here is derived from an EMBL/GenBank/DDBJ whole genome shotgun (WGS) entry which is preliminary data.</text>
</comment>
<feature type="transmembrane region" description="Helical" evidence="1">
    <location>
        <begin position="42"/>
        <end position="58"/>
    </location>
</feature>
<reference evidence="2 3" key="2">
    <citation type="submission" date="2020-08" db="EMBL/GenBank/DDBJ databases">
        <title>Listeria ohnekaius sp. nov. and Listeria portnoyii sp. nov. isolated from non-agricultural and natural environments.</title>
        <authorList>
            <person name="Weller D."/>
            <person name="Belias A.M."/>
            <person name="Liao J."/>
            <person name="Guo S."/>
            <person name="Orsi R.H."/>
            <person name="Wiedmann M."/>
        </authorList>
    </citation>
    <scope>NUCLEOTIDE SEQUENCE [LARGE SCALE GENOMIC DNA]</scope>
    <source>
        <strain evidence="2 3">FSL W9-0585</strain>
    </source>
</reference>
<protein>
    <submittedName>
        <fullName evidence="2">Uncharacterized protein</fullName>
    </submittedName>
</protein>